<evidence type="ECO:0000256" key="1">
    <source>
        <dbReference type="SAM" id="MobiDB-lite"/>
    </source>
</evidence>
<protein>
    <submittedName>
        <fullName evidence="2">Uncharacterized protein</fullName>
    </submittedName>
</protein>
<feature type="region of interest" description="Disordered" evidence="1">
    <location>
        <begin position="1"/>
        <end position="40"/>
    </location>
</feature>
<keyword evidence="3" id="KW-1185">Reference proteome</keyword>
<dbReference type="AlphaFoldDB" id="A0A9W8IXB4"/>
<evidence type="ECO:0000313" key="3">
    <source>
        <dbReference type="Proteomes" id="UP001140091"/>
    </source>
</evidence>
<reference evidence="2" key="1">
    <citation type="submission" date="2022-06" db="EMBL/GenBank/DDBJ databases">
        <title>Genome Sequence of Candolleomyces eurysporus.</title>
        <authorList>
            <person name="Buettner E."/>
        </authorList>
    </citation>
    <scope>NUCLEOTIDE SEQUENCE</scope>
    <source>
        <strain evidence="2">VTCC 930004</strain>
    </source>
</reference>
<name>A0A9W8IXB4_9AGAR</name>
<proteinExistence type="predicted"/>
<feature type="non-terminal residue" evidence="2">
    <location>
        <position position="198"/>
    </location>
</feature>
<dbReference type="OrthoDB" id="4342612at2759"/>
<dbReference type="InterPro" id="IPR046670">
    <property type="entry name" value="DUF6540"/>
</dbReference>
<gene>
    <name evidence="2" type="ORF">H1R20_g15587</name>
</gene>
<organism evidence="2 3">
    <name type="scientific">Candolleomyces eurysporus</name>
    <dbReference type="NCBI Taxonomy" id="2828524"/>
    <lineage>
        <taxon>Eukaryota</taxon>
        <taxon>Fungi</taxon>
        <taxon>Dikarya</taxon>
        <taxon>Basidiomycota</taxon>
        <taxon>Agaricomycotina</taxon>
        <taxon>Agaricomycetes</taxon>
        <taxon>Agaricomycetidae</taxon>
        <taxon>Agaricales</taxon>
        <taxon>Agaricineae</taxon>
        <taxon>Psathyrellaceae</taxon>
        <taxon>Candolleomyces</taxon>
    </lineage>
</organism>
<evidence type="ECO:0000313" key="2">
    <source>
        <dbReference type="EMBL" id="KAJ2921508.1"/>
    </source>
</evidence>
<sequence length="198" mass="22551">MSSSQSKKAEPWRRNRVSEHQTLPDGRIFSRRIDPQTGAPGQWEEISLLAQEEPKKQLYLVLEDQLPEEPRHWSLFACIGETATSKGRQWQVTGDAMFMHYQHDDDVAVFAAPEGKTFYTLNNDLSEDQEKEVEAAVSEEPPPSAPDQASVKEHCQGWTIRVLRRLEGRGVVKKDTVDGIERDLKEPIVNPKEKLEGM</sequence>
<dbReference type="Proteomes" id="UP001140091">
    <property type="component" value="Unassembled WGS sequence"/>
</dbReference>
<feature type="compositionally biased region" description="Basic and acidic residues" evidence="1">
    <location>
        <begin position="7"/>
        <end position="19"/>
    </location>
</feature>
<dbReference type="EMBL" id="JANBPK010001588">
    <property type="protein sequence ID" value="KAJ2921508.1"/>
    <property type="molecule type" value="Genomic_DNA"/>
</dbReference>
<dbReference type="Pfam" id="PF20174">
    <property type="entry name" value="DUF6540"/>
    <property type="match status" value="1"/>
</dbReference>
<accession>A0A9W8IXB4</accession>
<comment type="caution">
    <text evidence="2">The sequence shown here is derived from an EMBL/GenBank/DDBJ whole genome shotgun (WGS) entry which is preliminary data.</text>
</comment>